<feature type="region of interest" description="Disordered" evidence="8">
    <location>
        <begin position="819"/>
        <end position="849"/>
    </location>
</feature>
<feature type="compositionally biased region" description="Basic residues" evidence="8">
    <location>
        <begin position="15"/>
        <end position="30"/>
    </location>
</feature>
<sequence>MPPAARAASAEGGKRAPRKHASKSCSSCRRRKVRCSGSTPCDACVLYHEECSYDEKHDGRKPASKAFVAALEKRVKDLEAILHSHGLDATTTGFEAEALIAGPSLGTDREDDVNRMGIQQLKIDDMTGEYRLYGHASQFMHLSPHDPLASSSVLAPAPPTTRPPPTSRGSTTFLCPEHPDPQSSTTSPSPAEDSEMSSGEGVDWSRHLPEVEGMDEALHDELLELFFLYFNSWASFVNESLFRRDMATCLSKSSHSAPIRTAYYSPLLHLSLLAVACAYSPRPVDADTYAERAKTRIEVESEAALLSSIQGLFLLADYYAGAARHKIGYLYYGIANFSASNLGLAVSLEPLEQRHLVSSEVRRERERTFCTWLLQDKLWGCYLGRAPHLSADSYETSLPAIDAEEDQLPWRASLSDTSVVPGYRSSTLHHAGKLMTTLERILRLLYSFKSRLYASTVIAKVSAFHVELERWHAELPTAIAISPYSRTPPPSHIITLHCTYWFISILLHRPYYTRVDGKELLPVNRIAVKHCERAASKIVNLLEMHRVSPGLRYSTITLTQVTFLAGTVHLLSAINAGDAPKRFATSLAASEDCQRALREMGESWKCATQSAEILRRLTEEWCGTSAMGAEGRLGGGVKRARSEEEDEKAPMDLHRNLWDSSWGRLADIETPQSLPPLPDLPGQSDSTSQAPYVINLYNPAPPPTPAPIPPYQPPPSFGRYQPPSSFGRYQPPPPPEPTPSSSLFTVPAPTPSFTRYQPPQATLPPSVDPTFAPTFPPFSTTEPFSFGDLDTSNNVPIDPFSSVDIFSLLQGGDGSSLGMPMEGWAGQGAGVGDGEDELPQWLRDLGLQK</sequence>
<dbReference type="GO" id="GO:0000981">
    <property type="term" value="F:DNA-binding transcription factor activity, RNA polymerase II-specific"/>
    <property type="evidence" value="ECO:0007669"/>
    <property type="project" value="InterPro"/>
</dbReference>
<dbReference type="CDD" id="cd00067">
    <property type="entry name" value="GAL4"/>
    <property type="match status" value="1"/>
</dbReference>
<keyword evidence="11" id="KW-1185">Reference proteome</keyword>
<comment type="subcellular location">
    <subcellularLocation>
        <location evidence="1">Nucleus</location>
    </subcellularLocation>
</comment>
<evidence type="ECO:0000256" key="1">
    <source>
        <dbReference type="ARBA" id="ARBA00004123"/>
    </source>
</evidence>
<feature type="region of interest" description="Disordered" evidence="8">
    <location>
        <begin position="147"/>
        <end position="203"/>
    </location>
</feature>
<dbReference type="AlphaFoldDB" id="A0A1Y2F6B6"/>
<feature type="compositionally biased region" description="Pro residues" evidence="8">
    <location>
        <begin position="156"/>
        <end position="166"/>
    </location>
</feature>
<dbReference type="Proteomes" id="UP000193467">
    <property type="component" value="Unassembled WGS sequence"/>
</dbReference>
<dbReference type="PANTHER" id="PTHR31313">
    <property type="entry name" value="TY1 ENHANCER ACTIVATOR"/>
    <property type="match status" value="1"/>
</dbReference>
<dbReference type="Gene3D" id="4.10.240.10">
    <property type="entry name" value="Zn(2)-C6 fungal-type DNA-binding domain"/>
    <property type="match status" value="1"/>
</dbReference>
<dbReference type="InterPro" id="IPR036864">
    <property type="entry name" value="Zn2-C6_fun-type_DNA-bd_sf"/>
</dbReference>
<proteinExistence type="predicted"/>
<evidence type="ECO:0000256" key="7">
    <source>
        <dbReference type="ARBA" id="ARBA00023242"/>
    </source>
</evidence>
<keyword evidence="7" id="KW-0539">Nucleus</keyword>
<dbReference type="PROSITE" id="PS00463">
    <property type="entry name" value="ZN2_CY6_FUNGAL_1"/>
    <property type="match status" value="1"/>
</dbReference>
<dbReference type="PANTHER" id="PTHR31313:SF81">
    <property type="entry name" value="TY1 ENHANCER ACTIVATOR"/>
    <property type="match status" value="1"/>
</dbReference>
<accession>A0A1Y2F6B6</accession>
<evidence type="ECO:0000256" key="6">
    <source>
        <dbReference type="ARBA" id="ARBA00023163"/>
    </source>
</evidence>
<evidence type="ECO:0000313" key="11">
    <source>
        <dbReference type="Proteomes" id="UP000193467"/>
    </source>
</evidence>
<evidence type="ECO:0000256" key="3">
    <source>
        <dbReference type="ARBA" id="ARBA00022833"/>
    </source>
</evidence>
<gene>
    <name evidence="10" type="ORF">BCR35DRAFT_352979</name>
</gene>
<dbReference type="GO" id="GO:0005634">
    <property type="term" value="C:nucleus"/>
    <property type="evidence" value="ECO:0007669"/>
    <property type="project" value="UniProtKB-SubCell"/>
</dbReference>
<dbReference type="CDD" id="cd12148">
    <property type="entry name" value="fungal_TF_MHR"/>
    <property type="match status" value="1"/>
</dbReference>
<dbReference type="GO" id="GO:0008270">
    <property type="term" value="F:zinc ion binding"/>
    <property type="evidence" value="ECO:0007669"/>
    <property type="project" value="InterPro"/>
</dbReference>
<evidence type="ECO:0000259" key="9">
    <source>
        <dbReference type="PROSITE" id="PS50048"/>
    </source>
</evidence>
<dbReference type="InterPro" id="IPR001138">
    <property type="entry name" value="Zn2Cys6_DnaBD"/>
</dbReference>
<organism evidence="10 11">
    <name type="scientific">Leucosporidium creatinivorum</name>
    <dbReference type="NCBI Taxonomy" id="106004"/>
    <lineage>
        <taxon>Eukaryota</taxon>
        <taxon>Fungi</taxon>
        <taxon>Dikarya</taxon>
        <taxon>Basidiomycota</taxon>
        <taxon>Pucciniomycotina</taxon>
        <taxon>Microbotryomycetes</taxon>
        <taxon>Leucosporidiales</taxon>
        <taxon>Leucosporidium</taxon>
    </lineage>
</organism>
<evidence type="ECO:0000256" key="4">
    <source>
        <dbReference type="ARBA" id="ARBA00023015"/>
    </source>
</evidence>
<feature type="domain" description="Zn(2)-C6 fungal-type" evidence="9">
    <location>
        <begin position="24"/>
        <end position="53"/>
    </location>
</feature>
<dbReference type="EMBL" id="MCGR01000029">
    <property type="protein sequence ID" value="ORY78485.1"/>
    <property type="molecule type" value="Genomic_DNA"/>
</dbReference>
<dbReference type="STRING" id="106004.A0A1Y2F6B6"/>
<evidence type="ECO:0000256" key="8">
    <source>
        <dbReference type="SAM" id="MobiDB-lite"/>
    </source>
</evidence>
<dbReference type="GO" id="GO:0006351">
    <property type="term" value="P:DNA-templated transcription"/>
    <property type="evidence" value="ECO:0007669"/>
    <property type="project" value="InterPro"/>
</dbReference>
<protein>
    <submittedName>
        <fullName evidence="10">Fungal-specific transcription factor domain-domain-containing protein</fullName>
    </submittedName>
</protein>
<feature type="region of interest" description="Disordered" evidence="8">
    <location>
        <begin position="669"/>
        <end position="743"/>
    </location>
</feature>
<dbReference type="InterPro" id="IPR007219">
    <property type="entry name" value="XnlR_reg_dom"/>
</dbReference>
<evidence type="ECO:0000256" key="2">
    <source>
        <dbReference type="ARBA" id="ARBA00022723"/>
    </source>
</evidence>
<keyword evidence="5" id="KW-0238">DNA-binding</keyword>
<dbReference type="SMART" id="SM00066">
    <property type="entry name" value="GAL4"/>
    <property type="match status" value="1"/>
</dbReference>
<dbReference type="InterPro" id="IPR051615">
    <property type="entry name" value="Transcr_Regulatory_Elem"/>
</dbReference>
<keyword evidence="3" id="KW-0862">Zinc</keyword>
<dbReference type="PROSITE" id="PS50048">
    <property type="entry name" value="ZN2_CY6_FUNGAL_2"/>
    <property type="match status" value="1"/>
</dbReference>
<keyword evidence="6" id="KW-0804">Transcription</keyword>
<feature type="compositionally biased region" description="Pro residues" evidence="8">
    <location>
        <begin position="699"/>
        <end position="716"/>
    </location>
</feature>
<dbReference type="InParanoid" id="A0A1Y2F6B6"/>
<dbReference type="Pfam" id="PF00172">
    <property type="entry name" value="Zn_clus"/>
    <property type="match status" value="1"/>
</dbReference>
<dbReference type="OrthoDB" id="2154091at2759"/>
<evidence type="ECO:0000313" key="10">
    <source>
        <dbReference type="EMBL" id="ORY78485.1"/>
    </source>
</evidence>
<keyword evidence="2" id="KW-0479">Metal-binding</keyword>
<feature type="compositionally biased region" description="Low complexity" evidence="8">
    <location>
        <begin position="181"/>
        <end position="190"/>
    </location>
</feature>
<comment type="caution">
    <text evidence="10">The sequence shown here is derived from an EMBL/GenBank/DDBJ whole genome shotgun (WGS) entry which is preliminary data.</text>
</comment>
<dbReference type="SUPFAM" id="SSF57701">
    <property type="entry name" value="Zn2/Cys6 DNA-binding domain"/>
    <property type="match status" value="1"/>
</dbReference>
<feature type="region of interest" description="Disordered" evidence="8">
    <location>
        <begin position="1"/>
        <end position="30"/>
    </location>
</feature>
<dbReference type="GO" id="GO:0003677">
    <property type="term" value="F:DNA binding"/>
    <property type="evidence" value="ECO:0007669"/>
    <property type="project" value="UniProtKB-KW"/>
</dbReference>
<reference evidence="10 11" key="1">
    <citation type="submission" date="2016-07" db="EMBL/GenBank/DDBJ databases">
        <title>Pervasive Adenine N6-methylation of Active Genes in Fungi.</title>
        <authorList>
            <consortium name="DOE Joint Genome Institute"/>
            <person name="Mondo S.J."/>
            <person name="Dannebaum R.O."/>
            <person name="Kuo R.C."/>
            <person name="Labutti K."/>
            <person name="Haridas S."/>
            <person name="Kuo A."/>
            <person name="Salamov A."/>
            <person name="Ahrendt S.R."/>
            <person name="Lipzen A."/>
            <person name="Sullivan W."/>
            <person name="Andreopoulos W.B."/>
            <person name="Clum A."/>
            <person name="Lindquist E."/>
            <person name="Daum C."/>
            <person name="Ramamoorthy G.K."/>
            <person name="Gryganskyi A."/>
            <person name="Culley D."/>
            <person name="Magnuson J.K."/>
            <person name="James T.Y."/>
            <person name="O'Malley M.A."/>
            <person name="Stajich J.E."/>
            <person name="Spatafora J.W."/>
            <person name="Visel A."/>
            <person name="Grigoriev I.V."/>
        </authorList>
    </citation>
    <scope>NUCLEOTIDE SEQUENCE [LARGE SCALE GENOMIC DNA]</scope>
    <source>
        <strain evidence="10 11">62-1032</strain>
    </source>
</reference>
<keyword evidence="4" id="KW-0805">Transcription regulation</keyword>
<evidence type="ECO:0000256" key="5">
    <source>
        <dbReference type="ARBA" id="ARBA00023125"/>
    </source>
</evidence>
<name>A0A1Y2F6B6_9BASI</name>
<dbReference type="Pfam" id="PF04082">
    <property type="entry name" value="Fungal_trans"/>
    <property type="match status" value="1"/>
</dbReference>